<dbReference type="RefSeq" id="XP_008619511.1">
    <property type="nucleotide sequence ID" value="XM_008621289.1"/>
</dbReference>
<keyword evidence="3" id="KW-1185">Reference proteome</keyword>
<dbReference type="AlphaFoldDB" id="T0RC11"/>
<dbReference type="Proteomes" id="UP000030762">
    <property type="component" value="Unassembled WGS sequence"/>
</dbReference>
<dbReference type="EMBL" id="JH767215">
    <property type="protein sequence ID" value="EQC27117.1"/>
    <property type="molecule type" value="Genomic_DNA"/>
</dbReference>
<dbReference type="GeneID" id="19955852"/>
<feature type="transmembrane region" description="Helical" evidence="1">
    <location>
        <begin position="59"/>
        <end position="80"/>
    </location>
</feature>
<keyword evidence="1" id="KW-0472">Membrane</keyword>
<evidence type="ECO:0000313" key="3">
    <source>
        <dbReference type="Proteomes" id="UP000030762"/>
    </source>
</evidence>
<feature type="transmembrane region" description="Helical" evidence="1">
    <location>
        <begin position="28"/>
        <end position="53"/>
    </location>
</feature>
<dbReference type="InParanoid" id="T0RC11"/>
<name>T0RC11_SAPDV</name>
<keyword evidence="1" id="KW-1133">Transmembrane helix</keyword>
<proteinExistence type="predicted"/>
<protein>
    <submittedName>
        <fullName evidence="2">Uncharacterized protein</fullName>
    </submittedName>
</protein>
<evidence type="ECO:0000313" key="2">
    <source>
        <dbReference type="EMBL" id="EQC27117.1"/>
    </source>
</evidence>
<evidence type="ECO:0000256" key="1">
    <source>
        <dbReference type="SAM" id="Phobius"/>
    </source>
</evidence>
<keyword evidence="1" id="KW-0812">Transmembrane</keyword>
<organism evidence="2 3">
    <name type="scientific">Saprolegnia diclina (strain VS20)</name>
    <dbReference type="NCBI Taxonomy" id="1156394"/>
    <lineage>
        <taxon>Eukaryota</taxon>
        <taxon>Sar</taxon>
        <taxon>Stramenopiles</taxon>
        <taxon>Oomycota</taxon>
        <taxon>Saprolegniomycetes</taxon>
        <taxon>Saprolegniales</taxon>
        <taxon>Saprolegniaceae</taxon>
        <taxon>Saprolegnia</taxon>
    </lineage>
</organism>
<dbReference type="VEuPathDB" id="FungiDB:SDRG_15125"/>
<dbReference type="OrthoDB" id="10567853at2759"/>
<sequence length="175" mass="19646">MEKVNLSLHQNLDVWHQLRNRVFKVITFYTQFVSALMSIALVQLAVTVGGLVVYCLPGYNLLILMLVGSLSTLVFLLPLAKALDIQANHESMLHALVLRLHHERGRRAKVDRLSMMACLSQLIPLVGLNDDRIRFWGIELSTARLVGLTFSIGSGLSVVFSRTVYHSWSEPLYGT</sequence>
<reference evidence="2 3" key="1">
    <citation type="submission" date="2012-04" db="EMBL/GenBank/DDBJ databases">
        <title>The Genome Sequence of Saprolegnia declina VS20.</title>
        <authorList>
            <consortium name="The Broad Institute Genome Sequencing Platform"/>
            <person name="Russ C."/>
            <person name="Nusbaum C."/>
            <person name="Tyler B."/>
            <person name="van West P."/>
            <person name="Dieguez-Uribeondo J."/>
            <person name="de Bruijn I."/>
            <person name="Tripathy S."/>
            <person name="Jiang R."/>
            <person name="Young S.K."/>
            <person name="Zeng Q."/>
            <person name="Gargeya S."/>
            <person name="Fitzgerald M."/>
            <person name="Haas B."/>
            <person name="Abouelleil A."/>
            <person name="Alvarado L."/>
            <person name="Arachchi H.M."/>
            <person name="Berlin A."/>
            <person name="Chapman S.B."/>
            <person name="Goldberg J."/>
            <person name="Griggs A."/>
            <person name="Gujja S."/>
            <person name="Hansen M."/>
            <person name="Howarth C."/>
            <person name="Imamovic A."/>
            <person name="Larimer J."/>
            <person name="McCowen C."/>
            <person name="Montmayeur A."/>
            <person name="Murphy C."/>
            <person name="Neiman D."/>
            <person name="Pearson M."/>
            <person name="Priest M."/>
            <person name="Roberts A."/>
            <person name="Saif S."/>
            <person name="Shea T."/>
            <person name="Sisk P."/>
            <person name="Sykes S."/>
            <person name="Wortman J."/>
            <person name="Nusbaum C."/>
            <person name="Birren B."/>
        </authorList>
    </citation>
    <scope>NUCLEOTIDE SEQUENCE [LARGE SCALE GENOMIC DNA]</scope>
    <source>
        <strain evidence="2 3">VS20</strain>
    </source>
</reference>
<accession>T0RC11</accession>
<gene>
    <name evidence="2" type="ORF">SDRG_15125</name>
</gene>